<accession>X5HLF8</accession>
<keyword evidence="8" id="KW-1185">Reference proteome</keyword>
<dbReference type="InterPro" id="IPR057264">
    <property type="entry name" value="Ribosomal_uL24_C"/>
</dbReference>
<dbReference type="SUPFAM" id="SSF50104">
    <property type="entry name" value="Translation proteins SH3-like domain"/>
    <property type="match status" value="1"/>
</dbReference>
<comment type="subunit">
    <text evidence="5">Part of the 50S ribosomal subunit.</text>
</comment>
<protein>
    <recommendedName>
        <fullName evidence="4 5">Large ribosomal subunit protein uL24</fullName>
    </recommendedName>
</protein>
<dbReference type="InterPro" id="IPR008991">
    <property type="entry name" value="Translation_prot_SH3-like_sf"/>
</dbReference>
<keyword evidence="5" id="KW-0699">rRNA-binding</keyword>
<reference evidence="7 8" key="1">
    <citation type="submission" date="2014-03" db="EMBL/GenBank/DDBJ databases">
        <title>Sequencing and Comparison of Genomes and Transcriptome Profiles of Human Ehrlichiosis Agents.</title>
        <authorList>
            <person name="Lin M."/>
            <person name="Daugherty S.C."/>
            <person name="Nagaraj S."/>
            <person name="Cheng Z."/>
            <person name="Xiong Q."/>
            <person name="Lin F.-Y."/>
            <person name="Sengamalay N."/>
            <person name="Ott S."/>
            <person name="Godinez A."/>
            <person name="Tallon L.J."/>
            <person name="Sadzewicz L."/>
            <person name="Fraser C.M."/>
            <person name="Dunning Hotopp J.C."/>
            <person name="Rikihisa Y."/>
        </authorList>
    </citation>
    <scope>NUCLEOTIDE SEQUENCE [LARGE SCALE GENOMIC DNA]</scope>
    <source>
        <strain evidence="7 8">Oregon</strain>
    </source>
</reference>
<dbReference type="PANTHER" id="PTHR12903">
    <property type="entry name" value="MITOCHONDRIAL RIBOSOMAL PROTEIN L24"/>
    <property type="match status" value="1"/>
</dbReference>
<dbReference type="KEGG" id="nhm:NHE_0260"/>
<gene>
    <name evidence="5 7" type="primary">rplX</name>
    <name evidence="7" type="ORF">NHE_0260</name>
</gene>
<dbReference type="GO" id="GO:1990904">
    <property type="term" value="C:ribonucleoprotein complex"/>
    <property type="evidence" value="ECO:0007669"/>
    <property type="project" value="UniProtKB-KW"/>
</dbReference>
<dbReference type="NCBIfam" id="TIGR01079">
    <property type="entry name" value="rplX_bact"/>
    <property type="match status" value="1"/>
</dbReference>
<comment type="function">
    <text evidence="5">One of the proteins that surrounds the polypeptide exit tunnel on the outside of the subunit.</text>
</comment>
<dbReference type="InterPro" id="IPR014722">
    <property type="entry name" value="Rib_uL2_dom2"/>
</dbReference>
<evidence type="ECO:0000256" key="1">
    <source>
        <dbReference type="ARBA" id="ARBA00010618"/>
    </source>
</evidence>
<feature type="domain" description="Large ribosomal subunit protein uL24 C-terminal" evidence="6">
    <location>
        <begin position="51"/>
        <end position="102"/>
    </location>
</feature>
<comment type="function">
    <text evidence="5">One of two assembly initiator proteins, it binds directly to the 5'-end of the 23S rRNA, where it nucleates assembly of the 50S subunit.</text>
</comment>
<dbReference type="InterPro" id="IPR003256">
    <property type="entry name" value="Ribosomal_uL24"/>
</dbReference>
<dbReference type="AlphaFoldDB" id="X5HLF8"/>
<dbReference type="Gene3D" id="2.30.30.30">
    <property type="match status" value="1"/>
</dbReference>
<sequence>MRRIVTGDQVKIISGSETGKSGVVQKVITSSSAGVLKQYVIVSGINLRRFVKKSQAGKRFETKACPISASNVALVSGAVFSKVGFKLKDGVKRRFLKKTGEFV</sequence>
<dbReference type="InterPro" id="IPR041988">
    <property type="entry name" value="Ribosomal_uL24_KOW"/>
</dbReference>
<dbReference type="GO" id="GO:0003735">
    <property type="term" value="F:structural constituent of ribosome"/>
    <property type="evidence" value="ECO:0007669"/>
    <property type="project" value="InterPro"/>
</dbReference>
<dbReference type="EMBL" id="CP007481">
    <property type="protein sequence ID" value="AHX11220.1"/>
    <property type="molecule type" value="Genomic_DNA"/>
</dbReference>
<dbReference type="GO" id="GO:0019843">
    <property type="term" value="F:rRNA binding"/>
    <property type="evidence" value="ECO:0007669"/>
    <property type="project" value="UniProtKB-UniRule"/>
</dbReference>
<evidence type="ECO:0000256" key="2">
    <source>
        <dbReference type="ARBA" id="ARBA00022980"/>
    </source>
</evidence>
<dbReference type="HAMAP" id="MF_01326_B">
    <property type="entry name" value="Ribosomal_uL24_B"/>
    <property type="match status" value="1"/>
</dbReference>
<dbReference type="Pfam" id="PF17136">
    <property type="entry name" value="ribosomal_L24"/>
    <property type="match status" value="1"/>
</dbReference>
<keyword evidence="2 5" id="KW-0689">Ribosomal protein</keyword>
<dbReference type="HOGENOM" id="CLU_2260767_0_0_5"/>
<dbReference type="GO" id="GO:0005840">
    <property type="term" value="C:ribosome"/>
    <property type="evidence" value="ECO:0007669"/>
    <property type="project" value="UniProtKB-KW"/>
</dbReference>
<evidence type="ECO:0000313" key="7">
    <source>
        <dbReference type="EMBL" id="AHX11220.1"/>
    </source>
</evidence>
<dbReference type="CDD" id="cd06089">
    <property type="entry name" value="KOW_RPL26"/>
    <property type="match status" value="1"/>
</dbReference>
<keyword evidence="5" id="KW-0694">RNA-binding</keyword>
<evidence type="ECO:0000313" key="8">
    <source>
        <dbReference type="Proteomes" id="UP000023755"/>
    </source>
</evidence>
<organism evidence="7 8">
    <name type="scientific">Neorickettsia helminthoeca str. Oregon</name>
    <dbReference type="NCBI Taxonomy" id="1286528"/>
    <lineage>
        <taxon>Bacteria</taxon>
        <taxon>Pseudomonadati</taxon>
        <taxon>Pseudomonadota</taxon>
        <taxon>Alphaproteobacteria</taxon>
        <taxon>Rickettsiales</taxon>
        <taxon>Anaplasmataceae</taxon>
        <taxon>Neorickettsia</taxon>
    </lineage>
</organism>
<dbReference type="GO" id="GO:0006412">
    <property type="term" value="P:translation"/>
    <property type="evidence" value="ECO:0007669"/>
    <property type="project" value="UniProtKB-UniRule"/>
</dbReference>
<name>X5HLF8_9RICK</name>
<dbReference type="OrthoDB" id="9807419at2"/>
<dbReference type="Proteomes" id="UP000023755">
    <property type="component" value="Chromosome"/>
</dbReference>
<evidence type="ECO:0000259" key="6">
    <source>
        <dbReference type="Pfam" id="PF17136"/>
    </source>
</evidence>
<evidence type="ECO:0000256" key="4">
    <source>
        <dbReference type="ARBA" id="ARBA00035206"/>
    </source>
</evidence>
<keyword evidence="3 5" id="KW-0687">Ribonucleoprotein</keyword>
<evidence type="ECO:0000256" key="3">
    <source>
        <dbReference type="ARBA" id="ARBA00023274"/>
    </source>
</evidence>
<comment type="similarity">
    <text evidence="1 5">Belongs to the universal ribosomal protein uL24 family.</text>
</comment>
<evidence type="ECO:0000256" key="5">
    <source>
        <dbReference type="HAMAP-Rule" id="MF_01326"/>
    </source>
</evidence>
<dbReference type="RefSeq" id="WP_051579532.1">
    <property type="nucleotide sequence ID" value="NZ_CP007481.1"/>
</dbReference>
<dbReference type="STRING" id="1286528.NHE_0260"/>
<proteinExistence type="inferred from homology"/>